<comment type="caution">
    <text evidence="2">The sequence shown here is derived from an EMBL/GenBank/DDBJ whole genome shotgun (WGS) entry which is preliminary data.</text>
</comment>
<evidence type="ECO:0000313" key="2">
    <source>
        <dbReference type="EMBL" id="RUP51104.1"/>
    </source>
</evidence>
<dbReference type="EMBL" id="RBNI01000938">
    <property type="protein sequence ID" value="RUP51104.1"/>
    <property type="molecule type" value="Genomic_DNA"/>
</dbReference>
<dbReference type="AlphaFoldDB" id="A0A433DJP2"/>
<organism evidence="2 3">
    <name type="scientific">Jimgerdemannia flammicorona</name>
    <dbReference type="NCBI Taxonomy" id="994334"/>
    <lineage>
        <taxon>Eukaryota</taxon>
        <taxon>Fungi</taxon>
        <taxon>Fungi incertae sedis</taxon>
        <taxon>Mucoromycota</taxon>
        <taxon>Mucoromycotina</taxon>
        <taxon>Endogonomycetes</taxon>
        <taxon>Endogonales</taxon>
        <taxon>Endogonaceae</taxon>
        <taxon>Jimgerdemannia</taxon>
    </lineage>
</organism>
<feature type="region of interest" description="Disordered" evidence="1">
    <location>
        <begin position="146"/>
        <end position="179"/>
    </location>
</feature>
<sequence length="179" mass="19926">MGSQCKVLEIFLPVEGEMKCMPTRVVVVSSNPCNNQHHQLIPINKIALIPNAPYLLLQPLLQRFNFLFFHHILKRCSHSTNPDLHAAPVAGQNPARKPRPVLKPRLIDAVECLSPETEQKHDLVALSRGHELQELGPGLSEAVRKRRLEAELSGPRSDGDAPEHVDEDGGWVNHTLRSG</sequence>
<gene>
    <name evidence="2" type="ORF">BC936DRAFT_149801</name>
</gene>
<accession>A0A433DJP2</accession>
<protein>
    <submittedName>
        <fullName evidence="2">Uncharacterized protein</fullName>
    </submittedName>
</protein>
<keyword evidence="3" id="KW-1185">Reference proteome</keyword>
<name>A0A433DJP2_9FUNG</name>
<evidence type="ECO:0000256" key="1">
    <source>
        <dbReference type="SAM" id="MobiDB-lite"/>
    </source>
</evidence>
<reference evidence="2 3" key="1">
    <citation type="journal article" date="2018" name="New Phytol.">
        <title>Phylogenomics of Endogonaceae and evolution of mycorrhizas within Mucoromycota.</title>
        <authorList>
            <person name="Chang Y."/>
            <person name="Desiro A."/>
            <person name="Na H."/>
            <person name="Sandor L."/>
            <person name="Lipzen A."/>
            <person name="Clum A."/>
            <person name="Barry K."/>
            <person name="Grigoriev I.V."/>
            <person name="Martin F.M."/>
            <person name="Stajich J.E."/>
            <person name="Smith M.E."/>
            <person name="Bonito G."/>
            <person name="Spatafora J.W."/>
        </authorList>
    </citation>
    <scope>NUCLEOTIDE SEQUENCE [LARGE SCALE GENOMIC DNA]</scope>
    <source>
        <strain evidence="2 3">GMNB39</strain>
    </source>
</reference>
<dbReference type="Proteomes" id="UP000268093">
    <property type="component" value="Unassembled WGS sequence"/>
</dbReference>
<evidence type="ECO:0000313" key="3">
    <source>
        <dbReference type="Proteomes" id="UP000268093"/>
    </source>
</evidence>
<proteinExistence type="predicted"/>